<keyword evidence="1" id="KW-0378">Hydrolase</keyword>
<gene>
    <name evidence="5" type="ORF">H6A01_02970</name>
</gene>
<dbReference type="Gene3D" id="3.10.310.30">
    <property type="match status" value="1"/>
</dbReference>
<reference evidence="5 6" key="1">
    <citation type="journal article" date="2021" name="Sci. Rep.">
        <title>The distribution of antibiotic resistance genes in chicken gut microbiota commensals.</title>
        <authorList>
            <person name="Juricova H."/>
            <person name="Matiasovicova J."/>
            <person name="Kubasova T."/>
            <person name="Cejkova D."/>
            <person name="Rychlik I."/>
        </authorList>
    </citation>
    <scope>NUCLEOTIDE SEQUENCE [LARGE SCALE GENOMIC DNA]</scope>
    <source>
        <strain evidence="5 6">An537</strain>
    </source>
</reference>
<sequence length="672" mass="74591">MNSERDFFRILTRTTIGVVLILLAVIAWLSWPFAVLSFIFVIAVYLYNHKAVRREQRIWKEQFDAIAKGVTQASSFALQNLPTAIVIIDSKARICWCNSVFRDWLTVDLDKTQRLNSFIPALRLDKIWGKSGHFNEHIDERYFRVIYKYIENPHAYAESEDAELESYMAFYFDDITESEQLRLDAEASAPAFGFLMMDNIEDVTKGLSDVEYTNLWAEINNAVVEEIDKYDGFIRNYAEDSYIFCISKEALTDMIAHNFPLLARVHSIPTSRRIPATISIGIAAGEPSIKEQSERARSALELALGRGGDQASVYIGSDLTFYGGKTQGSEKNTRVRARVVAQAIKELMDDADNVIVMGHEREDYDSIGGAIGVAAMAKAAGKIVHVAVSDQTVAIKKLSDLFPTEPTFARLLVTPQEAEELTTDNTLVFVVDVHRPDMVAAVKALQKSKRRVVIDHHRRASDFIEKPLLTYLEPASSSTSELVTELIQYFAEPISLNVIEASALYAGIVVDTKNFAVQTGSRTFDAASFLRRSGADLSIVRHLFMESFEAMQYRSQMLAEAERTEGLAFTVCPGGVKGPSILAAQTADVLITIEGIEASFVLYHLPDDVIGVSARSQGNVNVQLIMEALGGGGHRTVAGAQLSHMTIEEAKAAVQAEALKAVEQMKKEEQEE</sequence>
<dbReference type="Gene3D" id="3.90.1640.10">
    <property type="entry name" value="inorganic pyrophosphatase (n-terminal core)"/>
    <property type="match status" value="1"/>
</dbReference>
<name>A0ABS2GGM3_9FIRM</name>
<dbReference type="Gene3D" id="3.30.450.20">
    <property type="entry name" value="PAS domain"/>
    <property type="match status" value="1"/>
</dbReference>
<evidence type="ECO:0000259" key="3">
    <source>
        <dbReference type="Pfam" id="PF01368"/>
    </source>
</evidence>
<proteinExistence type="inferred from homology"/>
<feature type="domain" description="DHHA1" evidence="4">
    <location>
        <begin position="584"/>
        <end position="656"/>
    </location>
</feature>
<dbReference type="PANTHER" id="PTHR47618:SF2">
    <property type="entry name" value="CYCLIC-DI-AMP PHOSPHODIESTERASE GDPP"/>
    <property type="match status" value="1"/>
</dbReference>
<keyword evidence="6" id="KW-1185">Reference proteome</keyword>
<evidence type="ECO:0000313" key="5">
    <source>
        <dbReference type="EMBL" id="MBM6912293.1"/>
    </source>
</evidence>
<evidence type="ECO:0000313" key="6">
    <source>
        <dbReference type="Proteomes" id="UP000707138"/>
    </source>
</evidence>
<evidence type="ECO:0000256" key="2">
    <source>
        <dbReference type="SAM" id="Phobius"/>
    </source>
</evidence>
<dbReference type="InterPro" id="IPR014528">
    <property type="entry name" value="GdpP/PdeA"/>
</dbReference>
<dbReference type="Proteomes" id="UP000707138">
    <property type="component" value="Unassembled WGS sequence"/>
</dbReference>
<keyword evidence="2" id="KW-1133">Transmembrane helix</keyword>
<comment type="function">
    <text evidence="1">Has phosphodiesterase (PDE) activity against cyclic-di-AMP (c-di-AMP).</text>
</comment>
<dbReference type="SUPFAM" id="SSF64182">
    <property type="entry name" value="DHH phosphoesterases"/>
    <property type="match status" value="1"/>
</dbReference>
<dbReference type="RefSeq" id="WP_205087506.1">
    <property type="nucleotide sequence ID" value="NZ_CALXQD010000001.1"/>
</dbReference>
<comment type="catalytic activity">
    <reaction evidence="1">
        <text>3',3'-c-di-AMP + H2O = 5'-O-phosphonoadenylyl-(3'-&gt;5')-adenosine + H(+)</text>
        <dbReference type="Rhea" id="RHEA:54420"/>
        <dbReference type="ChEBI" id="CHEBI:15377"/>
        <dbReference type="ChEBI" id="CHEBI:15378"/>
        <dbReference type="ChEBI" id="CHEBI:71500"/>
        <dbReference type="ChEBI" id="CHEBI:138171"/>
    </reaction>
</comment>
<accession>A0ABS2GGM3</accession>
<evidence type="ECO:0000259" key="4">
    <source>
        <dbReference type="Pfam" id="PF02272"/>
    </source>
</evidence>
<dbReference type="InterPro" id="IPR001667">
    <property type="entry name" value="DDH_dom"/>
</dbReference>
<keyword evidence="2" id="KW-0812">Transmembrane</keyword>
<comment type="subcellular location">
    <subcellularLocation>
        <location evidence="1">Cell membrane</location>
    </subcellularLocation>
</comment>
<keyword evidence="1 2" id="KW-0472">Membrane</keyword>
<dbReference type="Pfam" id="PF01368">
    <property type="entry name" value="DHH"/>
    <property type="match status" value="1"/>
</dbReference>
<evidence type="ECO:0000256" key="1">
    <source>
        <dbReference type="PIRNR" id="PIRNR026583"/>
    </source>
</evidence>
<dbReference type="EC" id="3.1.4.-" evidence="1"/>
<dbReference type="InterPro" id="IPR051319">
    <property type="entry name" value="Oligoribo/pAp-PDE_c-di-AMP_PDE"/>
</dbReference>
<feature type="domain" description="DDH" evidence="3">
    <location>
        <begin position="353"/>
        <end position="508"/>
    </location>
</feature>
<dbReference type="InterPro" id="IPR003156">
    <property type="entry name" value="DHHA1_dom"/>
</dbReference>
<dbReference type="Pfam" id="PF24898">
    <property type="entry name" value="GGDEF_GdpP"/>
    <property type="match status" value="1"/>
</dbReference>
<keyword evidence="1" id="KW-1003">Cell membrane</keyword>
<comment type="similarity">
    <text evidence="1">Belongs to the GdpP/PdeA phosphodiesterase family.</text>
</comment>
<dbReference type="PANTHER" id="PTHR47618">
    <property type="entry name" value="BIFUNCTIONAL OLIGORIBONUCLEASE AND PAP PHOSPHATASE NRNA"/>
    <property type="match status" value="1"/>
</dbReference>
<feature type="transmembrane region" description="Helical" evidence="2">
    <location>
        <begin position="20"/>
        <end position="47"/>
    </location>
</feature>
<organism evidence="5 6">
    <name type="scientific">Veillonella magna</name>
    <dbReference type="NCBI Taxonomy" id="464322"/>
    <lineage>
        <taxon>Bacteria</taxon>
        <taxon>Bacillati</taxon>
        <taxon>Bacillota</taxon>
        <taxon>Negativicutes</taxon>
        <taxon>Veillonellales</taxon>
        <taxon>Veillonellaceae</taxon>
        <taxon>Veillonella</taxon>
    </lineage>
</organism>
<dbReference type="Pfam" id="PF02272">
    <property type="entry name" value="DHHA1"/>
    <property type="match status" value="1"/>
</dbReference>
<protein>
    <recommendedName>
        <fullName evidence="1">Cyclic-di-AMP phosphodiesterase</fullName>
        <ecNumber evidence="1">3.1.4.-</ecNumber>
    </recommendedName>
</protein>
<dbReference type="InterPro" id="IPR038763">
    <property type="entry name" value="DHH_sf"/>
</dbReference>
<dbReference type="EMBL" id="JACJLA010000004">
    <property type="protein sequence ID" value="MBM6912293.1"/>
    <property type="molecule type" value="Genomic_DNA"/>
</dbReference>
<comment type="caution">
    <text evidence="5">The sequence shown here is derived from an EMBL/GenBank/DDBJ whole genome shotgun (WGS) entry which is preliminary data.</text>
</comment>
<dbReference type="PIRSF" id="PIRSF026583">
    <property type="entry name" value="YybT"/>
    <property type="match status" value="1"/>
</dbReference>